<proteinExistence type="predicted"/>
<dbReference type="RefSeq" id="WP_018329854.1">
    <property type="nucleotide sequence ID" value="NZ_JACHBK010000011.1"/>
</dbReference>
<gene>
    <name evidence="2" type="ORF">GGD55_004594</name>
</gene>
<evidence type="ECO:0000313" key="3">
    <source>
        <dbReference type="Proteomes" id="UP000585507"/>
    </source>
</evidence>
<sequence>MKILYVGPTLPDARERAGDIIVHGPAIQGDVFQAVEEGAAVIGIIDGGFEYTAPVWHKEILYALSAGVTVVGAASMGALRAAECHLFGMIGVGKIFQEYRDGIRVDDSDVAQVHGPEELGWLSLSEPLVNVCATLDALVDRQILSSGEADHLSAVARSIFFKDRTWRSLLEHADLIDENRRSPIAAALQRLAVNQKRADAIELLTVMSQFADIRSIPELEWQFQRTTLWNEMVKQHSVARVTGNLS</sequence>
<dbReference type="Proteomes" id="UP000585507">
    <property type="component" value="Unassembled WGS sequence"/>
</dbReference>
<dbReference type="EMBL" id="JACHBK010000011">
    <property type="protein sequence ID" value="MBB5537873.1"/>
    <property type="molecule type" value="Genomic_DNA"/>
</dbReference>
<name>A0A7W8XBM0_9HYPH</name>
<evidence type="ECO:0000259" key="1">
    <source>
        <dbReference type="Pfam" id="PF07812"/>
    </source>
</evidence>
<keyword evidence="3" id="KW-1185">Reference proteome</keyword>
<dbReference type="AlphaFoldDB" id="A0A7W8XBM0"/>
<comment type="caution">
    <text evidence="2">The sequence shown here is derived from an EMBL/GenBank/DDBJ whole genome shotgun (WGS) entry which is preliminary data.</text>
</comment>
<protein>
    <recommendedName>
        <fullName evidence="1">TfuA-like core domain-containing protein</fullName>
    </recommendedName>
</protein>
<dbReference type="Pfam" id="PF07812">
    <property type="entry name" value="TfuA"/>
    <property type="match status" value="1"/>
</dbReference>
<feature type="domain" description="TfuA-like core" evidence="1">
    <location>
        <begin position="46"/>
        <end position="165"/>
    </location>
</feature>
<dbReference type="InterPro" id="IPR012924">
    <property type="entry name" value="TfuA_core"/>
</dbReference>
<evidence type="ECO:0000313" key="2">
    <source>
        <dbReference type="EMBL" id="MBB5537873.1"/>
    </source>
</evidence>
<accession>A0A7W8XBM0</accession>
<reference evidence="2 3" key="1">
    <citation type="submission" date="2020-08" db="EMBL/GenBank/DDBJ databases">
        <title>Genomic Encyclopedia of Type Strains, Phase IV (KMG-V): Genome sequencing to study the core and pangenomes of soil and plant-associated prokaryotes.</title>
        <authorList>
            <person name="Whitman W."/>
        </authorList>
    </citation>
    <scope>NUCLEOTIDE SEQUENCE [LARGE SCALE GENOMIC DNA]</scope>
    <source>
        <strain evidence="2 3">SEMIA 4084</strain>
    </source>
</reference>
<organism evidence="2 3">
    <name type="scientific">Rhizobium giardinii</name>
    <dbReference type="NCBI Taxonomy" id="56731"/>
    <lineage>
        <taxon>Bacteria</taxon>
        <taxon>Pseudomonadati</taxon>
        <taxon>Pseudomonadota</taxon>
        <taxon>Alphaproteobacteria</taxon>
        <taxon>Hyphomicrobiales</taxon>
        <taxon>Rhizobiaceae</taxon>
        <taxon>Rhizobium/Agrobacterium group</taxon>
        <taxon>Rhizobium</taxon>
    </lineage>
</organism>